<organism evidence="4 5">
    <name type="scientific">Actinokineospora alba</name>
    <dbReference type="NCBI Taxonomy" id="504798"/>
    <lineage>
        <taxon>Bacteria</taxon>
        <taxon>Bacillati</taxon>
        <taxon>Actinomycetota</taxon>
        <taxon>Actinomycetes</taxon>
        <taxon>Pseudonocardiales</taxon>
        <taxon>Pseudonocardiaceae</taxon>
        <taxon>Actinokineospora</taxon>
    </lineage>
</organism>
<evidence type="ECO:0000256" key="1">
    <source>
        <dbReference type="ARBA" id="ARBA00004370"/>
    </source>
</evidence>
<evidence type="ECO:0000313" key="4">
    <source>
        <dbReference type="EMBL" id="SDP74785.1"/>
    </source>
</evidence>
<evidence type="ECO:0000256" key="2">
    <source>
        <dbReference type="ARBA" id="ARBA00023136"/>
    </source>
</evidence>
<dbReference type="AlphaFoldDB" id="A0A1H0V986"/>
<dbReference type="EMBL" id="FNJB01000013">
    <property type="protein sequence ID" value="SDP74785.1"/>
    <property type="molecule type" value="Genomic_DNA"/>
</dbReference>
<dbReference type="PANTHER" id="PTHR37042">
    <property type="entry name" value="OUTER MEMBRANE PROTEIN RV1973"/>
    <property type="match status" value="1"/>
</dbReference>
<evidence type="ECO:0000256" key="3">
    <source>
        <dbReference type="SAM" id="Phobius"/>
    </source>
</evidence>
<dbReference type="STRING" id="504798.SAMN05421871_101847"/>
<comment type="subcellular location">
    <subcellularLocation>
        <location evidence="1">Membrane</location>
    </subcellularLocation>
</comment>
<protein>
    <submittedName>
        <fullName evidence="4">Mce-associated membrane protein</fullName>
    </submittedName>
</protein>
<evidence type="ECO:0000313" key="5">
    <source>
        <dbReference type="Proteomes" id="UP000199651"/>
    </source>
</evidence>
<gene>
    <name evidence="4" type="ORF">SAMN05192558_11393</name>
</gene>
<keyword evidence="3" id="KW-1133">Transmembrane helix</keyword>
<sequence>MTSTDPEIDDVTDEQPARRRLNPFVLVALGLVVVSAAAAVWFGVAWIKAANDDDLELSRMRDEVTRVGEQAIITFNTLDYRKVDEDLDRWLNASVGPLHDEVVGRRETSKTAIQQAKTVTSARVLKSAVTDLRDREGKAVIIAAIRIDVTPDGKPTTSKYQRIQGSLERTDAGWKLSGVGFVPFTPA</sequence>
<keyword evidence="3" id="KW-0812">Transmembrane</keyword>
<feature type="transmembrane region" description="Helical" evidence="3">
    <location>
        <begin position="24"/>
        <end position="47"/>
    </location>
</feature>
<proteinExistence type="predicted"/>
<dbReference type="GO" id="GO:0016020">
    <property type="term" value="C:membrane"/>
    <property type="evidence" value="ECO:0007669"/>
    <property type="project" value="UniProtKB-SubCell"/>
</dbReference>
<dbReference type="OrthoDB" id="3472661at2"/>
<keyword evidence="2 3" id="KW-0472">Membrane</keyword>
<dbReference type="Proteomes" id="UP000199651">
    <property type="component" value="Unassembled WGS sequence"/>
</dbReference>
<name>A0A1H0V986_9PSEU</name>
<reference evidence="5" key="1">
    <citation type="submission" date="2016-10" db="EMBL/GenBank/DDBJ databases">
        <authorList>
            <person name="Varghese N."/>
            <person name="Submissions S."/>
        </authorList>
    </citation>
    <scope>NUCLEOTIDE SEQUENCE [LARGE SCALE GENOMIC DNA]</scope>
    <source>
        <strain evidence="5">IBRC-M 10655</strain>
    </source>
</reference>
<keyword evidence="5" id="KW-1185">Reference proteome</keyword>
<dbReference type="PANTHER" id="PTHR37042:SF4">
    <property type="entry name" value="OUTER MEMBRANE PROTEIN RV1973"/>
    <property type="match status" value="1"/>
</dbReference>
<dbReference type="RefSeq" id="WP_091382687.1">
    <property type="nucleotide sequence ID" value="NZ_FNDV01000001.1"/>
</dbReference>
<accession>A0A1H0V986</accession>